<proteinExistence type="predicted"/>
<dbReference type="SMART" id="SM00464">
    <property type="entry name" value="LON"/>
    <property type="match status" value="1"/>
</dbReference>
<dbReference type="Gene3D" id="2.30.130.40">
    <property type="entry name" value="LON domain-like"/>
    <property type="match status" value="1"/>
</dbReference>
<evidence type="ECO:0000313" key="2">
    <source>
        <dbReference type="EMBL" id="RDI75597.1"/>
    </source>
</evidence>
<comment type="caution">
    <text evidence="2">The sequence shown here is derived from an EMBL/GenBank/DDBJ whole genome shotgun (WGS) entry which is preliminary data.</text>
</comment>
<dbReference type="SUPFAM" id="SSF88697">
    <property type="entry name" value="PUA domain-like"/>
    <property type="match status" value="1"/>
</dbReference>
<reference evidence="2 3" key="1">
    <citation type="submission" date="2018-07" db="EMBL/GenBank/DDBJ databases">
        <title>High-quality-draft genome sequence of Gaiella occulta.</title>
        <authorList>
            <person name="Severino R."/>
            <person name="Froufe H.J.C."/>
            <person name="Rainey F.A."/>
            <person name="Barroso C."/>
            <person name="Albuquerque L."/>
            <person name="Lobo-Da-Cunha A."/>
            <person name="Da Costa M.S."/>
            <person name="Egas C."/>
        </authorList>
    </citation>
    <scope>NUCLEOTIDE SEQUENCE [LARGE SCALE GENOMIC DNA]</scope>
    <source>
        <strain evidence="2 3">F2-233</strain>
    </source>
</reference>
<dbReference type="RefSeq" id="WP_181813239.1">
    <property type="nucleotide sequence ID" value="NZ_QQZY01000001.1"/>
</dbReference>
<dbReference type="PROSITE" id="PS51787">
    <property type="entry name" value="LON_N"/>
    <property type="match status" value="1"/>
</dbReference>
<evidence type="ECO:0000259" key="1">
    <source>
        <dbReference type="PROSITE" id="PS51787"/>
    </source>
</evidence>
<dbReference type="InterPro" id="IPR003111">
    <property type="entry name" value="Lon_prtase_N"/>
</dbReference>
<reference evidence="3" key="2">
    <citation type="journal article" date="2019" name="MicrobiologyOpen">
        <title>High-quality draft genome sequence of Gaiella occulta isolated from a 150 meter deep mineral water borehole and comparison with the genome sequences of other deep-branching lineages of the phylum Actinobacteria.</title>
        <authorList>
            <person name="Severino R."/>
            <person name="Froufe H.J.C."/>
            <person name="Barroso C."/>
            <person name="Albuquerque L."/>
            <person name="Lobo-da-Cunha A."/>
            <person name="da Costa M.S."/>
            <person name="Egas C."/>
        </authorList>
    </citation>
    <scope>NUCLEOTIDE SEQUENCE [LARGE SCALE GENOMIC DNA]</scope>
    <source>
        <strain evidence="3">F2-233</strain>
    </source>
</reference>
<accession>A0A7M2YZS1</accession>
<feature type="domain" description="Lon N-terminal" evidence="1">
    <location>
        <begin position="1"/>
        <end position="181"/>
    </location>
</feature>
<dbReference type="AlphaFoldDB" id="A0A7M2YZS1"/>
<protein>
    <recommendedName>
        <fullName evidence="1">Lon N-terminal domain-containing protein</fullName>
    </recommendedName>
</protein>
<keyword evidence="3" id="KW-1185">Reference proteome</keyword>
<organism evidence="2 3">
    <name type="scientific">Gaiella occulta</name>
    <dbReference type="NCBI Taxonomy" id="1002870"/>
    <lineage>
        <taxon>Bacteria</taxon>
        <taxon>Bacillati</taxon>
        <taxon>Actinomycetota</taxon>
        <taxon>Thermoleophilia</taxon>
        <taxon>Gaiellales</taxon>
        <taxon>Gaiellaceae</taxon>
        <taxon>Gaiella</taxon>
    </lineage>
</organism>
<dbReference type="Proteomes" id="UP000254134">
    <property type="component" value="Unassembled WGS sequence"/>
</dbReference>
<dbReference type="PANTHER" id="PTHR46732">
    <property type="entry name" value="ATP-DEPENDENT PROTEASE LA (LON) DOMAIN PROTEIN"/>
    <property type="match status" value="1"/>
</dbReference>
<gene>
    <name evidence="2" type="ORF">Gocc_0016</name>
</gene>
<name>A0A7M2YZS1_9ACTN</name>
<dbReference type="InterPro" id="IPR015947">
    <property type="entry name" value="PUA-like_sf"/>
</dbReference>
<dbReference type="Pfam" id="PF02190">
    <property type="entry name" value="LON_substr_bdg"/>
    <property type="match status" value="1"/>
</dbReference>
<dbReference type="EMBL" id="QQZY01000001">
    <property type="protein sequence ID" value="RDI75597.1"/>
    <property type="molecule type" value="Genomic_DNA"/>
</dbReference>
<sequence length="204" mass="22827">MNEIGIFPLGIVLLPTEQVPLHIFEPRYLELIGECIEQEAPFGLVYADDDGIRQIGTLAAVVEVTERFEDGRLSIVVEGHERFRLHELTEGRSFHTGLVESVDDEDDPADAADVERALALFHRMVELTGTEVTPPPAHAPELSFALAGRFDFAPDLKQELLDETSERIRLRRLCELLELAAATVERRREIAARAQTNGKVHPPE</sequence>
<evidence type="ECO:0000313" key="3">
    <source>
        <dbReference type="Proteomes" id="UP000254134"/>
    </source>
</evidence>
<dbReference type="InterPro" id="IPR046336">
    <property type="entry name" value="Lon_prtase_N_sf"/>
</dbReference>
<dbReference type="PANTHER" id="PTHR46732:SF8">
    <property type="entry name" value="ATP-DEPENDENT PROTEASE LA (LON) DOMAIN PROTEIN"/>
    <property type="match status" value="1"/>
</dbReference>